<proteinExistence type="predicted"/>
<geneLocation type="plasmid" evidence="1">
    <name>pM7012</name>
</geneLocation>
<keyword evidence="1" id="KW-0614">Plasmid</keyword>
<reference evidence="1" key="2">
    <citation type="submission" date="2024-06" db="EMBL/GenBank/DDBJ databases">
        <authorList>
            <person name="Sakai Y."/>
            <person name="Fujii T."/>
        </authorList>
    </citation>
    <scope>NUCLEOTIDE SEQUENCE</scope>
    <source>
        <strain evidence="1">M701</strain>
        <plasmid evidence="1">pM7012</plasmid>
    </source>
</reference>
<reference evidence="1" key="1">
    <citation type="journal article" date="2014" name="Microbiology">
        <title>A 2,4-dichlorophenoxyacetic acid degradation plasmid pM7012 discloses distribution of an unclassified megaplasmid group across bacterial species.</title>
        <authorList>
            <person name="Sakai Y."/>
            <person name="Ogawa N."/>
            <person name="Shimomura Y."/>
            <person name="Fujii T."/>
        </authorList>
    </citation>
    <scope>NUCLEOTIDE SEQUENCE</scope>
    <source>
        <strain evidence="1">M701</strain>
    </source>
</reference>
<organism evidence="1">
    <name type="scientific">Burkholderia sp. M701</name>
    <dbReference type="NCBI Taxonomy" id="326454"/>
    <lineage>
        <taxon>Bacteria</taxon>
        <taxon>Pseudomonadati</taxon>
        <taxon>Pseudomonadota</taxon>
        <taxon>Betaproteobacteria</taxon>
        <taxon>Burkholderiales</taxon>
        <taxon>Burkholderiaceae</taxon>
        <taxon>Burkholderia</taxon>
    </lineage>
</organism>
<sequence>MKSKRMPIGPSWVGTPGAGRKQPFFASAEDGIGEPGAAGRFDILWSGSGFSTTGATETVVTAAMLVCSLIFFTRICRCHVFAAGNWLHPYKFSQQIYVTSTHTLAE</sequence>
<evidence type="ECO:0000313" key="1">
    <source>
        <dbReference type="EMBL" id="BAO19213.1"/>
    </source>
</evidence>
<accession>V5YPG7</accession>
<dbReference type="EMBL" id="AB853026">
    <property type="protein sequence ID" value="BAO19213.1"/>
    <property type="molecule type" value="Genomic_DNA"/>
</dbReference>
<protein>
    <submittedName>
        <fullName evidence="1">Uncharacterized protein</fullName>
    </submittedName>
</protein>
<dbReference type="AlphaFoldDB" id="V5YPG7"/>
<name>V5YPG7_9BURK</name>